<evidence type="ECO:0000256" key="1">
    <source>
        <dbReference type="SAM" id="MobiDB-lite"/>
    </source>
</evidence>
<protein>
    <submittedName>
        <fullName evidence="3">Uncharacterized protein</fullName>
    </submittedName>
</protein>
<feature type="compositionally biased region" description="Basic residues" evidence="1">
    <location>
        <begin position="31"/>
        <end position="42"/>
    </location>
</feature>
<feature type="transmembrane region" description="Helical" evidence="2">
    <location>
        <begin position="101"/>
        <end position="122"/>
    </location>
</feature>
<dbReference type="EMBL" id="AB853026">
    <property type="protein sequence ID" value="BAO19102.1"/>
    <property type="molecule type" value="Genomic_DNA"/>
</dbReference>
<accession>V5YNX0</accession>
<sequence length="131" mass="14165">MTAHRREGRQSAGEMPDARQKRPLKKERPIAKNRGRTKRAPKGTKPGEAEEATPSAQDYNSACVEGDFALQLICARLSSCTGLEQLVGLGARPRSERFRTAVLTVCANVAVTGIAGPAAVVWRRRGPVDAR</sequence>
<keyword evidence="3" id="KW-0614">Plasmid</keyword>
<keyword evidence="2" id="KW-0472">Membrane</keyword>
<feature type="compositionally biased region" description="Basic and acidic residues" evidence="1">
    <location>
        <begin position="16"/>
        <end position="30"/>
    </location>
</feature>
<reference evidence="3" key="2">
    <citation type="submission" date="2024-06" db="EMBL/GenBank/DDBJ databases">
        <authorList>
            <person name="Sakai Y."/>
            <person name="Fujii T."/>
        </authorList>
    </citation>
    <scope>NUCLEOTIDE SEQUENCE</scope>
    <source>
        <strain evidence="3">M701</strain>
        <plasmid evidence="3">pM7012</plasmid>
    </source>
</reference>
<organism evidence="3">
    <name type="scientific">Burkholderia sp. M701</name>
    <dbReference type="NCBI Taxonomy" id="326454"/>
    <lineage>
        <taxon>Bacteria</taxon>
        <taxon>Pseudomonadati</taxon>
        <taxon>Pseudomonadota</taxon>
        <taxon>Betaproteobacteria</taxon>
        <taxon>Burkholderiales</taxon>
        <taxon>Burkholderiaceae</taxon>
        <taxon>Burkholderia</taxon>
    </lineage>
</organism>
<name>V5YNX0_9BURK</name>
<feature type="region of interest" description="Disordered" evidence="1">
    <location>
        <begin position="1"/>
        <end position="57"/>
    </location>
</feature>
<evidence type="ECO:0000256" key="2">
    <source>
        <dbReference type="SAM" id="Phobius"/>
    </source>
</evidence>
<geneLocation type="plasmid" evidence="3">
    <name>pM7012</name>
</geneLocation>
<dbReference type="AlphaFoldDB" id="V5YNX0"/>
<reference evidence="3" key="1">
    <citation type="journal article" date="2014" name="Microbiology">
        <title>A 2,4-dichlorophenoxyacetic acid degradation plasmid pM7012 discloses distribution of an unclassified megaplasmid group across bacterial species.</title>
        <authorList>
            <person name="Sakai Y."/>
            <person name="Ogawa N."/>
            <person name="Shimomura Y."/>
            <person name="Fujii T."/>
        </authorList>
    </citation>
    <scope>NUCLEOTIDE SEQUENCE</scope>
    <source>
        <strain evidence="3">M701</strain>
    </source>
</reference>
<keyword evidence="2" id="KW-0812">Transmembrane</keyword>
<proteinExistence type="predicted"/>
<evidence type="ECO:0000313" key="3">
    <source>
        <dbReference type="EMBL" id="BAO19102.1"/>
    </source>
</evidence>
<keyword evidence="2" id="KW-1133">Transmembrane helix</keyword>